<dbReference type="Gene3D" id="1.10.260.80">
    <property type="match status" value="1"/>
</dbReference>
<feature type="repeat" description="ANK" evidence="1">
    <location>
        <begin position="296"/>
        <end position="328"/>
    </location>
</feature>
<accession>A0A8J2SJC8</accession>
<dbReference type="Proteomes" id="UP000789595">
    <property type="component" value="Unassembled WGS sequence"/>
</dbReference>
<dbReference type="Pfam" id="PF12796">
    <property type="entry name" value="Ank_2"/>
    <property type="match status" value="1"/>
</dbReference>
<keyword evidence="1" id="KW-0040">ANK repeat</keyword>
<dbReference type="PRINTS" id="PR00413">
    <property type="entry name" value="HADHALOGNASE"/>
</dbReference>
<reference evidence="2" key="1">
    <citation type="submission" date="2021-11" db="EMBL/GenBank/DDBJ databases">
        <authorList>
            <consortium name="Genoscope - CEA"/>
            <person name="William W."/>
        </authorList>
    </citation>
    <scope>NUCLEOTIDE SEQUENCE</scope>
</reference>
<dbReference type="SMART" id="SM00248">
    <property type="entry name" value="ANK"/>
    <property type="match status" value="3"/>
</dbReference>
<feature type="repeat" description="ANK" evidence="1">
    <location>
        <begin position="329"/>
        <end position="361"/>
    </location>
</feature>
<comment type="caution">
    <text evidence="2">The sequence shown here is derived from an EMBL/GenBank/DDBJ whole genome shotgun (WGS) entry which is preliminary data.</text>
</comment>
<dbReference type="Pfam" id="PF00702">
    <property type="entry name" value="Hydrolase"/>
    <property type="match status" value="1"/>
</dbReference>
<dbReference type="InterPro" id="IPR002110">
    <property type="entry name" value="Ankyrin_rpt"/>
</dbReference>
<dbReference type="PROSITE" id="PS50088">
    <property type="entry name" value="ANK_REPEAT"/>
    <property type="match status" value="2"/>
</dbReference>
<organism evidence="2 3">
    <name type="scientific">Pelagomonas calceolata</name>
    <dbReference type="NCBI Taxonomy" id="35677"/>
    <lineage>
        <taxon>Eukaryota</taxon>
        <taxon>Sar</taxon>
        <taxon>Stramenopiles</taxon>
        <taxon>Ochrophyta</taxon>
        <taxon>Pelagophyceae</taxon>
        <taxon>Pelagomonadales</taxon>
        <taxon>Pelagomonadaceae</taxon>
        <taxon>Pelagomonas</taxon>
    </lineage>
</organism>
<gene>
    <name evidence="2" type="ORF">PECAL_2P17280</name>
</gene>
<dbReference type="InterPro" id="IPR023214">
    <property type="entry name" value="HAD_sf"/>
</dbReference>
<dbReference type="InterPro" id="IPR036412">
    <property type="entry name" value="HAD-like_sf"/>
</dbReference>
<sequence>MRSKLLMMAARGLSTTARRPLRGVVFDLDGTLTVPNLDFKVMYERCGVPQNEDILEAIAAMPDAEAATAAAIVEEMEEEGRRTLELTPGAREFAEWLARQGIPTALVTRNTRATIDHLHATLWKGLPPFSPAISRDDTYAPKPHPAALEAILKTWEIADPAEVVMVGDSPANDVVFGKKAGVATALVDSGRRFVEGGSDEGASMVVENIAALAAGFHERFELPKAGPLQKYDVPSPSSDAGKAAVAGDLARLEACADVSLPDASGNTPLIWAADSGAADVIPYLRDRCDVNHRGYLGATAVCRAARKGHLDVLQLLLKADVDVNLPNDKMQSPLHFAAFKQNRACVDALLAAGASTYVLDRKGRTPAEDTSDEEIRAAILDGRAS</sequence>
<dbReference type="Gene3D" id="3.40.50.1000">
    <property type="entry name" value="HAD superfamily/HAD-like"/>
    <property type="match status" value="1"/>
</dbReference>
<proteinExistence type="predicted"/>
<evidence type="ECO:0000256" key="1">
    <source>
        <dbReference type="PROSITE-ProRule" id="PRU00023"/>
    </source>
</evidence>
<dbReference type="Gene3D" id="1.25.40.20">
    <property type="entry name" value="Ankyrin repeat-containing domain"/>
    <property type="match status" value="1"/>
</dbReference>
<name>A0A8J2SJC8_9STRA</name>
<dbReference type="SUPFAM" id="SSF48403">
    <property type="entry name" value="Ankyrin repeat"/>
    <property type="match status" value="1"/>
</dbReference>
<evidence type="ECO:0000313" key="3">
    <source>
        <dbReference type="Proteomes" id="UP000789595"/>
    </source>
</evidence>
<dbReference type="InterPro" id="IPR006439">
    <property type="entry name" value="HAD-SF_hydro_IA"/>
</dbReference>
<evidence type="ECO:0000313" key="2">
    <source>
        <dbReference type="EMBL" id="CAH0368656.1"/>
    </source>
</evidence>
<dbReference type="PANTHER" id="PTHR43885:SF1">
    <property type="entry name" value="SUPERFAMILY HYDROLASE, PUTATIVE (AFU_ORTHOLOGUE AFUA_4G13290)-RELATED"/>
    <property type="match status" value="1"/>
</dbReference>
<keyword evidence="3" id="KW-1185">Reference proteome</keyword>
<dbReference type="NCBIfam" id="TIGR01549">
    <property type="entry name" value="HAD-SF-IA-v1"/>
    <property type="match status" value="1"/>
</dbReference>
<protein>
    <recommendedName>
        <fullName evidence="4">Phosphoglycolate phosphatase</fullName>
    </recommendedName>
</protein>
<dbReference type="SFLD" id="SFLDG01129">
    <property type="entry name" value="C1.5:_HAD__Beta-PGM__Phosphata"/>
    <property type="match status" value="1"/>
</dbReference>
<dbReference type="PROSITE" id="PS50297">
    <property type="entry name" value="ANK_REP_REGION"/>
    <property type="match status" value="1"/>
</dbReference>
<dbReference type="SFLD" id="SFLDS00003">
    <property type="entry name" value="Haloacid_Dehalogenase"/>
    <property type="match status" value="1"/>
</dbReference>
<dbReference type="PANTHER" id="PTHR43885">
    <property type="entry name" value="HALOACID DEHALOGENASE-LIKE HYDROLASE"/>
    <property type="match status" value="1"/>
</dbReference>
<dbReference type="OrthoDB" id="426235at2759"/>
<dbReference type="InterPro" id="IPR036770">
    <property type="entry name" value="Ankyrin_rpt-contain_sf"/>
</dbReference>
<evidence type="ECO:0008006" key="4">
    <source>
        <dbReference type="Google" id="ProtNLM"/>
    </source>
</evidence>
<dbReference type="SUPFAM" id="SSF56784">
    <property type="entry name" value="HAD-like"/>
    <property type="match status" value="1"/>
</dbReference>
<dbReference type="EMBL" id="CAKKNE010000002">
    <property type="protein sequence ID" value="CAH0368656.1"/>
    <property type="molecule type" value="Genomic_DNA"/>
</dbReference>
<dbReference type="AlphaFoldDB" id="A0A8J2SJC8"/>